<dbReference type="EMBL" id="QGKW02001940">
    <property type="protein sequence ID" value="KAF2555812.1"/>
    <property type="molecule type" value="Genomic_DNA"/>
</dbReference>
<evidence type="ECO:0000256" key="1">
    <source>
        <dbReference type="SAM" id="MobiDB-lite"/>
    </source>
</evidence>
<protein>
    <submittedName>
        <fullName evidence="2">Uncharacterized protein</fullName>
    </submittedName>
</protein>
<evidence type="ECO:0000313" key="3">
    <source>
        <dbReference type="Proteomes" id="UP000712281"/>
    </source>
</evidence>
<sequence>MIPCSTSNGSFLPPRTASNKIKAKVPPSRAGNGNRLITARFRFSNASEGKVPPSFKQEEYKFREYGSEAEAMKAKCVCFSGQSHKKPIAA</sequence>
<dbReference type="GO" id="GO:0005886">
    <property type="term" value="C:plasma membrane"/>
    <property type="evidence" value="ECO:0007669"/>
    <property type="project" value="TreeGrafter"/>
</dbReference>
<organism evidence="2 3">
    <name type="scientific">Brassica cretica</name>
    <name type="common">Mustard</name>
    <dbReference type="NCBI Taxonomy" id="69181"/>
    <lineage>
        <taxon>Eukaryota</taxon>
        <taxon>Viridiplantae</taxon>
        <taxon>Streptophyta</taxon>
        <taxon>Embryophyta</taxon>
        <taxon>Tracheophyta</taxon>
        <taxon>Spermatophyta</taxon>
        <taxon>Magnoliopsida</taxon>
        <taxon>eudicotyledons</taxon>
        <taxon>Gunneridae</taxon>
        <taxon>Pentapetalae</taxon>
        <taxon>rosids</taxon>
        <taxon>malvids</taxon>
        <taxon>Brassicales</taxon>
        <taxon>Brassicaceae</taxon>
        <taxon>Brassiceae</taxon>
        <taxon>Brassica</taxon>
    </lineage>
</organism>
<gene>
    <name evidence="2" type="ORF">F2Q68_00012888</name>
</gene>
<dbReference type="PANTHER" id="PTHR45081:SF1">
    <property type="entry name" value="EF HAND FAMILY PROTEIN, PUTATIVE, EXPRESSED-RELATED"/>
    <property type="match status" value="1"/>
</dbReference>
<reference evidence="2" key="1">
    <citation type="submission" date="2019-12" db="EMBL/GenBank/DDBJ databases">
        <title>Genome sequencing and annotation of Brassica cretica.</title>
        <authorList>
            <person name="Studholme D.J."/>
            <person name="Sarris P.F."/>
        </authorList>
    </citation>
    <scope>NUCLEOTIDE SEQUENCE</scope>
    <source>
        <strain evidence="2">PFS-001/15</strain>
        <tissue evidence="2">Leaf</tissue>
    </source>
</reference>
<name>A0A8S9HHQ9_BRACR</name>
<dbReference type="PANTHER" id="PTHR45081">
    <property type="entry name" value="EF HAND FAMILY PROTEIN, PUTATIVE, EXPRESSED-RELATED"/>
    <property type="match status" value="1"/>
</dbReference>
<feature type="compositionally biased region" description="Polar residues" evidence="1">
    <location>
        <begin position="1"/>
        <end position="10"/>
    </location>
</feature>
<feature type="region of interest" description="Disordered" evidence="1">
    <location>
        <begin position="1"/>
        <end position="31"/>
    </location>
</feature>
<proteinExistence type="predicted"/>
<dbReference type="AlphaFoldDB" id="A0A8S9HHQ9"/>
<accession>A0A8S9HHQ9</accession>
<evidence type="ECO:0000313" key="2">
    <source>
        <dbReference type="EMBL" id="KAF2555812.1"/>
    </source>
</evidence>
<dbReference type="Proteomes" id="UP000712281">
    <property type="component" value="Unassembled WGS sequence"/>
</dbReference>
<comment type="caution">
    <text evidence="2">The sequence shown here is derived from an EMBL/GenBank/DDBJ whole genome shotgun (WGS) entry which is preliminary data.</text>
</comment>